<comment type="subcellular location">
    <subcellularLocation>
        <location evidence="1">Membrane</location>
        <topology evidence="1">Multi-pass membrane protein</topology>
    </subcellularLocation>
</comment>
<feature type="transmembrane region" description="Helical" evidence="8">
    <location>
        <begin position="306"/>
        <end position="332"/>
    </location>
</feature>
<feature type="transmembrane region" description="Helical" evidence="8">
    <location>
        <begin position="408"/>
        <end position="426"/>
    </location>
</feature>
<keyword evidence="3" id="KW-0813">Transport</keyword>
<organism evidence="9 10">
    <name type="scientific">Pseudonocardia adelaidensis</name>
    <dbReference type="NCBI Taxonomy" id="648754"/>
    <lineage>
        <taxon>Bacteria</taxon>
        <taxon>Bacillati</taxon>
        <taxon>Actinomycetota</taxon>
        <taxon>Actinomycetes</taxon>
        <taxon>Pseudonocardiales</taxon>
        <taxon>Pseudonocardiaceae</taxon>
        <taxon>Pseudonocardia</taxon>
    </lineage>
</organism>
<accession>A0ABP9NHY0</accession>
<feature type="transmembrane region" description="Helical" evidence="8">
    <location>
        <begin position="124"/>
        <end position="149"/>
    </location>
</feature>
<dbReference type="InterPro" id="IPR001734">
    <property type="entry name" value="Na/solute_symporter"/>
</dbReference>
<proteinExistence type="inferred from homology"/>
<evidence type="ECO:0000256" key="2">
    <source>
        <dbReference type="ARBA" id="ARBA00006434"/>
    </source>
</evidence>
<dbReference type="Gene3D" id="1.20.1730.10">
    <property type="entry name" value="Sodium/glucose cotransporter"/>
    <property type="match status" value="1"/>
</dbReference>
<feature type="transmembrane region" description="Helical" evidence="8">
    <location>
        <begin position="38"/>
        <end position="57"/>
    </location>
</feature>
<dbReference type="Proteomes" id="UP001500804">
    <property type="component" value="Unassembled WGS sequence"/>
</dbReference>
<dbReference type="RefSeq" id="WP_345605425.1">
    <property type="nucleotide sequence ID" value="NZ_BAABJO010000009.1"/>
</dbReference>
<feature type="transmembrane region" description="Helical" evidence="8">
    <location>
        <begin position="77"/>
        <end position="95"/>
    </location>
</feature>
<dbReference type="PANTHER" id="PTHR48086:SF7">
    <property type="entry name" value="SODIUM-SOLUTE SYMPORTER-RELATED"/>
    <property type="match status" value="1"/>
</dbReference>
<evidence type="ECO:0000256" key="1">
    <source>
        <dbReference type="ARBA" id="ARBA00004141"/>
    </source>
</evidence>
<name>A0ABP9NHY0_9PSEU</name>
<dbReference type="EMBL" id="BAABJO010000009">
    <property type="protein sequence ID" value="GAA5120477.1"/>
    <property type="molecule type" value="Genomic_DNA"/>
</dbReference>
<dbReference type="Pfam" id="PF00474">
    <property type="entry name" value="SSF"/>
    <property type="match status" value="1"/>
</dbReference>
<evidence type="ECO:0000256" key="8">
    <source>
        <dbReference type="SAM" id="Phobius"/>
    </source>
</evidence>
<evidence type="ECO:0000256" key="3">
    <source>
        <dbReference type="ARBA" id="ARBA00022448"/>
    </source>
</evidence>
<feature type="transmembrane region" description="Helical" evidence="8">
    <location>
        <begin position="155"/>
        <end position="173"/>
    </location>
</feature>
<dbReference type="CDD" id="cd10322">
    <property type="entry name" value="SLC5sbd"/>
    <property type="match status" value="1"/>
</dbReference>
<keyword evidence="6 8" id="KW-0472">Membrane</keyword>
<feature type="transmembrane region" description="Helical" evidence="8">
    <location>
        <begin position="379"/>
        <end position="399"/>
    </location>
</feature>
<dbReference type="InterPro" id="IPR038377">
    <property type="entry name" value="Na/Glc_symporter_sf"/>
</dbReference>
<feature type="transmembrane region" description="Helical" evidence="8">
    <location>
        <begin position="353"/>
        <end position="373"/>
    </location>
</feature>
<feature type="transmembrane region" description="Helical" evidence="8">
    <location>
        <begin position="432"/>
        <end position="452"/>
    </location>
</feature>
<evidence type="ECO:0000256" key="7">
    <source>
        <dbReference type="RuleBase" id="RU362091"/>
    </source>
</evidence>
<keyword evidence="5 8" id="KW-1133">Transmembrane helix</keyword>
<sequence length="472" mass="49540">MTQQVWIILLIVVVYMAVLAGISVVVRRSSRTSEGFASGGRVFPAVLIGFLLMSEFIGTSATLGTAQQAFSTGISAAWNVVALAIGFVLFSLFVARKYKELGENTISGAMARIYGERVRTATSVVMTCALLIVAVAIYASGGAILATLLGIDHTWATIIVGVLASVYVVVGGWRSVVYTNLLHAIMKLAAVAVLAGIGLARVGGIDDLRAALPPASFSVDGVGWAQIFAWLIAGIGAIFATQYVVQAVTTVRDQGRAQRAGFYAALMLVPFGILAAFVGMASAVLYPDIDSIDALPALAVDIDPLLTGLVMCGLVGAILGSIAALIIGASTLMLKDFYRPYFNREGDDRKDVVFLRVATFVAGVLPIVLALLAKDVLAVTFLAKSLRAALAVLIVLMFYKPGYGSSRAAFWSIVAALVTTTGWFLAGDPFGVDNAYIAVATPLVIMTVVHLVNRRPVPAPPTSTEPTSTEAT</sequence>
<feature type="transmembrane region" description="Helical" evidence="8">
    <location>
        <begin position="6"/>
        <end position="26"/>
    </location>
</feature>
<evidence type="ECO:0000313" key="9">
    <source>
        <dbReference type="EMBL" id="GAA5120477.1"/>
    </source>
</evidence>
<dbReference type="InterPro" id="IPR050277">
    <property type="entry name" value="Sodium:Solute_Symporter"/>
</dbReference>
<keyword evidence="10" id="KW-1185">Reference proteome</keyword>
<comment type="caution">
    <text evidence="9">The sequence shown here is derived from an EMBL/GenBank/DDBJ whole genome shotgun (WGS) entry which is preliminary data.</text>
</comment>
<comment type="similarity">
    <text evidence="2 7">Belongs to the sodium:solute symporter (SSF) (TC 2.A.21) family.</text>
</comment>
<feature type="transmembrane region" description="Helical" evidence="8">
    <location>
        <begin position="260"/>
        <end position="286"/>
    </location>
</feature>
<protein>
    <submittedName>
        <fullName evidence="9">Sodium:solute symporter family protein</fullName>
    </submittedName>
</protein>
<feature type="transmembrane region" description="Helical" evidence="8">
    <location>
        <begin position="224"/>
        <end position="248"/>
    </location>
</feature>
<keyword evidence="4 8" id="KW-0812">Transmembrane</keyword>
<evidence type="ECO:0000256" key="5">
    <source>
        <dbReference type="ARBA" id="ARBA00022989"/>
    </source>
</evidence>
<feature type="transmembrane region" description="Helical" evidence="8">
    <location>
        <begin position="185"/>
        <end position="204"/>
    </location>
</feature>
<dbReference type="PROSITE" id="PS50283">
    <property type="entry name" value="NA_SOLUT_SYMP_3"/>
    <property type="match status" value="1"/>
</dbReference>
<evidence type="ECO:0000256" key="4">
    <source>
        <dbReference type="ARBA" id="ARBA00022692"/>
    </source>
</evidence>
<evidence type="ECO:0000256" key="6">
    <source>
        <dbReference type="ARBA" id="ARBA00023136"/>
    </source>
</evidence>
<dbReference type="PANTHER" id="PTHR48086">
    <property type="entry name" value="SODIUM/PROLINE SYMPORTER-RELATED"/>
    <property type="match status" value="1"/>
</dbReference>
<gene>
    <name evidence="9" type="ORF">GCM10023320_27800</name>
</gene>
<reference evidence="10" key="1">
    <citation type="journal article" date="2019" name="Int. J. Syst. Evol. Microbiol.">
        <title>The Global Catalogue of Microorganisms (GCM) 10K type strain sequencing project: providing services to taxonomists for standard genome sequencing and annotation.</title>
        <authorList>
            <consortium name="The Broad Institute Genomics Platform"/>
            <consortium name="The Broad Institute Genome Sequencing Center for Infectious Disease"/>
            <person name="Wu L."/>
            <person name="Ma J."/>
        </authorList>
    </citation>
    <scope>NUCLEOTIDE SEQUENCE [LARGE SCALE GENOMIC DNA]</scope>
    <source>
        <strain evidence="10">JCM 18302</strain>
    </source>
</reference>
<evidence type="ECO:0000313" key="10">
    <source>
        <dbReference type="Proteomes" id="UP001500804"/>
    </source>
</evidence>